<reference evidence="9" key="1">
    <citation type="submission" date="2022-03" db="EMBL/GenBank/DDBJ databases">
        <title>Complete genome sequence of Caldinitratiruptor microaerophilus.</title>
        <authorList>
            <person name="Mukaiyama R."/>
            <person name="Nishiyama T."/>
            <person name="Ueda K."/>
        </authorList>
    </citation>
    <scope>NUCLEOTIDE SEQUENCE</scope>
    <source>
        <strain evidence="9">JCM 16183</strain>
    </source>
</reference>
<sequence>MSPLVRYALRRLAALVPVLLGVTVLVFLIMHLAPGDPAQIILGPKATEESLARLRHELGLDQPLVVQYLRWLGNVLAGNWGRSLQLKREVLPLVLQRFGATALLTVGSTVLAVVLGLAAGVVSATRQYSLADRAGMLLALVGFCLPVFWLGIVLQILFGLRWPILPVSGMNSPNTTGVLDTLAHMVLPSLTLATGAAAVIGRMTRSSLVEVIRQEFITTARAKGLPERAVIYRHALRNALIPVITVVGMQVGYLLSGAVMVEMVFSWPGIGLLMVNGIQARDFPLVQGAVLLVASSYVLVNLVVDLLYAVVDPRIRYG</sequence>
<dbReference type="CDD" id="cd06261">
    <property type="entry name" value="TM_PBP2"/>
    <property type="match status" value="1"/>
</dbReference>
<feature type="transmembrane region" description="Helical" evidence="7">
    <location>
        <begin position="239"/>
        <end position="265"/>
    </location>
</feature>
<comment type="similarity">
    <text evidence="7">Belongs to the binding-protein-dependent transport system permease family.</text>
</comment>
<dbReference type="RefSeq" id="WP_264844674.1">
    <property type="nucleotide sequence ID" value="NZ_AP025628.1"/>
</dbReference>
<dbReference type="AlphaFoldDB" id="A0AA35CLE1"/>
<dbReference type="Gene3D" id="1.10.3720.10">
    <property type="entry name" value="MetI-like"/>
    <property type="match status" value="1"/>
</dbReference>
<evidence type="ECO:0000259" key="8">
    <source>
        <dbReference type="PROSITE" id="PS50928"/>
    </source>
</evidence>
<dbReference type="InterPro" id="IPR035906">
    <property type="entry name" value="MetI-like_sf"/>
</dbReference>
<evidence type="ECO:0000256" key="3">
    <source>
        <dbReference type="ARBA" id="ARBA00022475"/>
    </source>
</evidence>
<evidence type="ECO:0000256" key="2">
    <source>
        <dbReference type="ARBA" id="ARBA00022448"/>
    </source>
</evidence>
<feature type="transmembrane region" description="Helical" evidence="7">
    <location>
        <begin position="12"/>
        <end position="33"/>
    </location>
</feature>
<dbReference type="EMBL" id="AP025628">
    <property type="protein sequence ID" value="BDG60669.1"/>
    <property type="molecule type" value="Genomic_DNA"/>
</dbReference>
<dbReference type="PANTHER" id="PTHR43163">
    <property type="entry name" value="DIPEPTIDE TRANSPORT SYSTEM PERMEASE PROTEIN DPPB-RELATED"/>
    <property type="match status" value="1"/>
</dbReference>
<dbReference type="KEGG" id="cmic:caldi_17590"/>
<evidence type="ECO:0000256" key="5">
    <source>
        <dbReference type="ARBA" id="ARBA00022989"/>
    </source>
</evidence>
<feature type="domain" description="ABC transmembrane type-1" evidence="8">
    <location>
        <begin position="98"/>
        <end position="308"/>
    </location>
</feature>
<feature type="transmembrane region" description="Helical" evidence="7">
    <location>
        <begin position="285"/>
        <end position="311"/>
    </location>
</feature>
<comment type="subcellular location">
    <subcellularLocation>
        <location evidence="1 7">Cell membrane</location>
        <topology evidence="1 7">Multi-pass membrane protein</topology>
    </subcellularLocation>
</comment>
<evidence type="ECO:0000256" key="4">
    <source>
        <dbReference type="ARBA" id="ARBA00022692"/>
    </source>
</evidence>
<dbReference type="Pfam" id="PF00528">
    <property type="entry name" value="BPD_transp_1"/>
    <property type="match status" value="1"/>
</dbReference>
<gene>
    <name evidence="9" type="ORF">caldi_17590</name>
</gene>
<evidence type="ECO:0000256" key="7">
    <source>
        <dbReference type="RuleBase" id="RU363032"/>
    </source>
</evidence>
<dbReference type="PROSITE" id="PS50928">
    <property type="entry name" value="ABC_TM1"/>
    <property type="match status" value="1"/>
</dbReference>
<protein>
    <submittedName>
        <fullName evidence="9">Glutathione ABC transporter permease</fullName>
    </submittedName>
</protein>
<feature type="transmembrane region" description="Helical" evidence="7">
    <location>
        <begin position="134"/>
        <end position="162"/>
    </location>
</feature>
<dbReference type="SUPFAM" id="SSF161098">
    <property type="entry name" value="MetI-like"/>
    <property type="match status" value="1"/>
</dbReference>
<organism evidence="9 10">
    <name type="scientific">Caldinitratiruptor microaerophilus</name>
    <dbReference type="NCBI Taxonomy" id="671077"/>
    <lineage>
        <taxon>Bacteria</taxon>
        <taxon>Bacillati</taxon>
        <taxon>Bacillota</taxon>
        <taxon>Clostridia</taxon>
        <taxon>Eubacteriales</taxon>
        <taxon>Symbiobacteriaceae</taxon>
        <taxon>Caldinitratiruptor</taxon>
    </lineage>
</organism>
<dbReference type="PANTHER" id="PTHR43163:SF6">
    <property type="entry name" value="DIPEPTIDE TRANSPORT SYSTEM PERMEASE PROTEIN DPPB-RELATED"/>
    <property type="match status" value="1"/>
</dbReference>
<dbReference type="InterPro" id="IPR045621">
    <property type="entry name" value="BPD_transp_1_N"/>
</dbReference>
<keyword evidence="3" id="KW-1003">Cell membrane</keyword>
<dbReference type="GO" id="GO:0071916">
    <property type="term" value="F:dipeptide transmembrane transporter activity"/>
    <property type="evidence" value="ECO:0007669"/>
    <property type="project" value="TreeGrafter"/>
</dbReference>
<keyword evidence="10" id="KW-1185">Reference proteome</keyword>
<evidence type="ECO:0000256" key="1">
    <source>
        <dbReference type="ARBA" id="ARBA00004651"/>
    </source>
</evidence>
<keyword evidence="4 7" id="KW-0812">Transmembrane</keyword>
<proteinExistence type="inferred from homology"/>
<feature type="transmembrane region" description="Helical" evidence="7">
    <location>
        <begin position="182"/>
        <end position="200"/>
    </location>
</feature>
<feature type="transmembrane region" description="Helical" evidence="7">
    <location>
        <begin position="98"/>
        <end position="122"/>
    </location>
</feature>
<accession>A0AA35CLE1</accession>
<dbReference type="InterPro" id="IPR000515">
    <property type="entry name" value="MetI-like"/>
</dbReference>
<keyword evidence="6 7" id="KW-0472">Membrane</keyword>
<evidence type="ECO:0000313" key="10">
    <source>
        <dbReference type="Proteomes" id="UP001163687"/>
    </source>
</evidence>
<dbReference type="Pfam" id="PF19300">
    <property type="entry name" value="BPD_transp_1_N"/>
    <property type="match status" value="1"/>
</dbReference>
<keyword evidence="5 7" id="KW-1133">Transmembrane helix</keyword>
<name>A0AA35CLE1_9FIRM</name>
<evidence type="ECO:0000256" key="6">
    <source>
        <dbReference type="ARBA" id="ARBA00023136"/>
    </source>
</evidence>
<dbReference type="GO" id="GO:0005886">
    <property type="term" value="C:plasma membrane"/>
    <property type="evidence" value="ECO:0007669"/>
    <property type="project" value="UniProtKB-SubCell"/>
</dbReference>
<keyword evidence="2 7" id="KW-0813">Transport</keyword>
<evidence type="ECO:0000313" key="9">
    <source>
        <dbReference type="EMBL" id="BDG60669.1"/>
    </source>
</evidence>
<dbReference type="Proteomes" id="UP001163687">
    <property type="component" value="Chromosome"/>
</dbReference>